<dbReference type="SUPFAM" id="SSF52540">
    <property type="entry name" value="P-loop containing nucleoside triphosphate hydrolases"/>
    <property type="match status" value="1"/>
</dbReference>
<evidence type="ECO:0000259" key="4">
    <source>
        <dbReference type="PROSITE" id="PS50893"/>
    </source>
</evidence>
<evidence type="ECO:0000256" key="2">
    <source>
        <dbReference type="ARBA" id="ARBA00022741"/>
    </source>
</evidence>
<dbReference type="PROSITE" id="PS50893">
    <property type="entry name" value="ABC_TRANSPORTER_2"/>
    <property type="match status" value="1"/>
</dbReference>
<dbReference type="InterPro" id="IPR003593">
    <property type="entry name" value="AAA+_ATPase"/>
</dbReference>
<evidence type="ECO:0000256" key="1">
    <source>
        <dbReference type="ARBA" id="ARBA00022448"/>
    </source>
</evidence>
<dbReference type="Gene3D" id="3.40.50.300">
    <property type="entry name" value="P-loop containing nucleotide triphosphate hydrolases"/>
    <property type="match status" value="1"/>
</dbReference>
<protein>
    <submittedName>
        <fullName evidence="5">ABC transporter, ATP-binding protein</fullName>
    </submittedName>
</protein>
<keyword evidence="2" id="KW-0547">Nucleotide-binding</keyword>
<dbReference type="PANTHER" id="PTHR43423:SF1">
    <property type="entry name" value="ABC TRANSPORTER I FAMILY MEMBER 17"/>
    <property type="match status" value="1"/>
</dbReference>
<dbReference type="PANTHER" id="PTHR43423">
    <property type="entry name" value="ABC TRANSPORTER I FAMILY MEMBER 17"/>
    <property type="match status" value="1"/>
</dbReference>
<sequence>MIRGGVNMLLEIKDLVYEASDRVILNHINLKVDKGETIAIIGPSGSGKSTFQKLICNLISPTSGTLYFKGKPYDDYEPEILRRHISYLMQQSDLFGETIEDNMIFPSLARNDKFDKKRAKQLIKDVGLGHYQLSSKIEHMSGGERQRIAIARQLMYTPDILLLDESTSALDINNKEKIENIIFKLADQGVAIMWITHSDDQSMRHFQKRITIVDGQISNTEELNQHE</sequence>
<dbReference type="Proteomes" id="UP000003455">
    <property type="component" value="Chromosome"/>
</dbReference>
<keyword evidence="3 5" id="KW-0067">ATP-binding</keyword>
<feature type="domain" description="ABC transporter" evidence="4">
    <location>
        <begin position="10"/>
        <end position="227"/>
    </location>
</feature>
<dbReference type="HOGENOM" id="CLU_000604_1_22_9"/>
<dbReference type="AlphaFoldDB" id="A0A0E1XBC5"/>
<dbReference type="InterPro" id="IPR003439">
    <property type="entry name" value="ABC_transporter-like_ATP-bd"/>
</dbReference>
<reference evidence="5" key="1">
    <citation type="submission" date="2010-05" db="EMBL/GenBank/DDBJ databases">
        <authorList>
            <person name="Muzny D."/>
            <person name="Qin X."/>
            <person name="Buhay C."/>
            <person name="Dugan-Rocha S."/>
            <person name="Ding Y."/>
            <person name="Chen G."/>
            <person name="Hawes A."/>
            <person name="Holder M."/>
            <person name="Jhangiani S."/>
            <person name="Johnson A."/>
            <person name="Khan Z."/>
            <person name="Li Z."/>
            <person name="Liu W."/>
            <person name="Liu X."/>
            <person name="Perez L."/>
            <person name="Shen H."/>
            <person name="Wang Q."/>
            <person name="Watt J."/>
            <person name="Xi L."/>
            <person name="Xin Y."/>
            <person name="Zhou J."/>
            <person name="Deng J."/>
            <person name="Jiang H."/>
            <person name="Liu Y."/>
            <person name="Qu J."/>
            <person name="Song X.-Z."/>
            <person name="Zhang L."/>
            <person name="Villasana D."/>
            <person name="Johnson A."/>
            <person name="Liu J."/>
            <person name="Liyanage D."/>
            <person name="Lorensuhewa L."/>
            <person name="Robinson T."/>
            <person name="Song A."/>
            <person name="Song B.-B."/>
            <person name="Dinh H."/>
            <person name="Thornton R."/>
            <person name="Coyle M."/>
            <person name="Francisco L."/>
            <person name="Jackson L."/>
            <person name="Javaid M."/>
            <person name="Korchina V."/>
            <person name="Kovar C."/>
            <person name="Mata R."/>
            <person name="Mathew T."/>
            <person name="Ngo R."/>
            <person name="Nguyen L."/>
            <person name="Nguyen N."/>
            <person name="Okwuonu G."/>
            <person name="Ongeri F."/>
            <person name="Pham C."/>
            <person name="Simmons D."/>
            <person name="Wilczek-Boney K."/>
            <person name="Hale W."/>
            <person name="Jakkamsetti A."/>
            <person name="Pham P."/>
            <person name="Ruth R."/>
            <person name="San Lucas F."/>
            <person name="Warren J."/>
            <person name="Zhang J."/>
            <person name="Zhao Z."/>
            <person name="Zhou C."/>
            <person name="Zhu D."/>
            <person name="Lee S."/>
            <person name="Bess C."/>
            <person name="Blankenburg K."/>
            <person name="Forbes L."/>
            <person name="Fu Q."/>
            <person name="Gubbala S."/>
            <person name="Hirani K."/>
            <person name="Jayaseelan J.C."/>
            <person name="Lara F."/>
            <person name="Munidasa M."/>
            <person name="Palculict T."/>
            <person name="Patil S."/>
            <person name="Pu L.-L."/>
            <person name="Saada N."/>
            <person name="Tang L."/>
            <person name="Weissenberger G."/>
            <person name="Zhu Y."/>
            <person name="Hemphill L."/>
            <person name="Shang Y."/>
            <person name="Youmans B."/>
            <person name="Ayvaz T."/>
            <person name="Ross M."/>
            <person name="Santibanez J."/>
            <person name="Aqrawi P."/>
            <person name="Gross S."/>
            <person name="Joshi V."/>
            <person name="Fowler G."/>
            <person name="Nazareth L."/>
            <person name="Reid J."/>
            <person name="Worley K."/>
            <person name="Petrosino J."/>
            <person name="Highlander S."/>
            <person name="Gibbs R."/>
        </authorList>
    </citation>
    <scope>NUCLEOTIDE SEQUENCE [LARGE SCALE GENOMIC DNA]</scope>
    <source>
        <strain evidence="5">MN8</strain>
    </source>
</reference>
<dbReference type="Pfam" id="PF00005">
    <property type="entry name" value="ABC_tran"/>
    <property type="match status" value="1"/>
</dbReference>
<accession>A0A0E1XBC5</accession>
<evidence type="ECO:0000256" key="3">
    <source>
        <dbReference type="ARBA" id="ARBA00022840"/>
    </source>
</evidence>
<dbReference type="InterPro" id="IPR027417">
    <property type="entry name" value="P-loop_NTPase"/>
</dbReference>
<proteinExistence type="predicted"/>
<dbReference type="GO" id="GO:0016887">
    <property type="term" value="F:ATP hydrolysis activity"/>
    <property type="evidence" value="ECO:0007669"/>
    <property type="project" value="InterPro"/>
</dbReference>
<dbReference type="InterPro" id="IPR017871">
    <property type="entry name" value="ABC_transporter-like_CS"/>
</dbReference>
<dbReference type="EMBL" id="ACJA02000001">
    <property type="protein sequence ID" value="EFH96689.1"/>
    <property type="molecule type" value="Genomic_DNA"/>
</dbReference>
<comment type="caution">
    <text evidence="5">The sequence shown here is derived from an EMBL/GenBank/DDBJ whole genome shotgun (WGS) entry which is preliminary data.</text>
</comment>
<dbReference type="SMART" id="SM00382">
    <property type="entry name" value="AAA"/>
    <property type="match status" value="1"/>
</dbReference>
<dbReference type="PROSITE" id="PS00211">
    <property type="entry name" value="ABC_TRANSPORTER_1"/>
    <property type="match status" value="1"/>
</dbReference>
<evidence type="ECO:0000313" key="5">
    <source>
        <dbReference type="EMBL" id="EFH96689.1"/>
    </source>
</evidence>
<name>A0A0E1XBC5_STAAU</name>
<dbReference type="GO" id="GO:0005524">
    <property type="term" value="F:ATP binding"/>
    <property type="evidence" value="ECO:0007669"/>
    <property type="project" value="UniProtKB-KW"/>
</dbReference>
<gene>
    <name evidence="5" type="ORF">HMPREF0769_10691</name>
</gene>
<keyword evidence="1" id="KW-0813">Transport</keyword>
<organism evidence="5">
    <name type="scientific">Staphylococcus aureus subsp. aureus MN8</name>
    <dbReference type="NCBI Taxonomy" id="548470"/>
    <lineage>
        <taxon>Bacteria</taxon>
        <taxon>Bacillati</taxon>
        <taxon>Bacillota</taxon>
        <taxon>Bacilli</taxon>
        <taxon>Bacillales</taxon>
        <taxon>Staphylococcaceae</taxon>
        <taxon>Staphylococcus</taxon>
    </lineage>
</organism>